<evidence type="ECO:0000313" key="1">
    <source>
        <dbReference type="EMBL" id="SDW96261.1"/>
    </source>
</evidence>
<protein>
    <submittedName>
        <fullName evidence="1">Putative rRNA methylase</fullName>
    </submittedName>
</protein>
<dbReference type="InterPro" id="IPR029063">
    <property type="entry name" value="SAM-dependent_MTases_sf"/>
</dbReference>
<evidence type="ECO:0000313" key="2">
    <source>
        <dbReference type="Proteomes" id="UP000199488"/>
    </source>
</evidence>
<keyword evidence="1" id="KW-0489">Methyltransferase</keyword>
<dbReference type="InterPro" id="IPR010719">
    <property type="entry name" value="MnmM_MeTrfase"/>
</dbReference>
<dbReference type="Proteomes" id="UP000199488">
    <property type="component" value="Unassembled WGS sequence"/>
</dbReference>
<dbReference type="Pfam" id="PF06962">
    <property type="entry name" value="rRNA_methylase"/>
    <property type="match status" value="1"/>
</dbReference>
<accession>A0A1H2XTW1</accession>
<organism evidence="1 2">
    <name type="scientific">Marinococcus luteus</name>
    <dbReference type="NCBI Taxonomy" id="1122204"/>
    <lineage>
        <taxon>Bacteria</taxon>
        <taxon>Bacillati</taxon>
        <taxon>Bacillota</taxon>
        <taxon>Bacilli</taxon>
        <taxon>Bacillales</taxon>
        <taxon>Bacillaceae</taxon>
        <taxon>Marinococcus</taxon>
    </lineage>
</organism>
<dbReference type="AlphaFoldDB" id="A0A1H2XTW1"/>
<dbReference type="Gene3D" id="3.40.50.150">
    <property type="entry name" value="Vaccinia Virus protein VP39"/>
    <property type="match status" value="1"/>
</dbReference>
<gene>
    <name evidence="1" type="ORF">SAMN05421781_2916</name>
</gene>
<keyword evidence="1" id="KW-0808">Transferase</keyword>
<proteinExistence type="predicted"/>
<sequence>MTLPKAVAFAHWMIAQNIRPGDTVIDATCGNGGDTVFLAEAVSPAGHVHAFDIQSEAIQATYARLKKESLEPHVTLHHCSHDYAVSVLTEAERTSVRAAVFNLGYLPGSDKQIVTSASSTTAAVLSYLHTFPPGVPVIVVIYHGHPGGNAERTAVENLAAELSEQEVRVLRYSLEFQEKAPPYVLTFEKTGEESPHLSNLVQAYSHISTKG</sequence>
<dbReference type="CDD" id="cd02440">
    <property type="entry name" value="AdoMet_MTases"/>
    <property type="match status" value="1"/>
</dbReference>
<dbReference type="RefSeq" id="WP_091616613.1">
    <property type="nucleotide sequence ID" value="NZ_FNNC01000007.1"/>
</dbReference>
<dbReference type="OrthoDB" id="9792989at2"/>
<reference evidence="1 2" key="1">
    <citation type="submission" date="2016-10" db="EMBL/GenBank/DDBJ databases">
        <authorList>
            <person name="de Groot N.N."/>
        </authorList>
    </citation>
    <scope>NUCLEOTIDE SEQUENCE [LARGE SCALE GENOMIC DNA]</scope>
    <source>
        <strain evidence="1 2">DSM 23126</strain>
    </source>
</reference>
<dbReference type="PANTHER" id="PTHR35276:SF1">
    <property type="entry name" value="TRNA (MNM(5)S(2)U34)-METHYLTRANSFERASE, CHLOROPLASTIC"/>
    <property type="match status" value="1"/>
</dbReference>
<dbReference type="SUPFAM" id="SSF53335">
    <property type="entry name" value="S-adenosyl-L-methionine-dependent methyltransferases"/>
    <property type="match status" value="1"/>
</dbReference>
<dbReference type="GO" id="GO:0032259">
    <property type="term" value="P:methylation"/>
    <property type="evidence" value="ECO:0007669"/>
    <property type="project" value="UniProtKB-KW"/>
</dbReference>
<dbReference type="EMBL" id="FNNC01000007">
    <property type="protein sequence ID" value="SDW96261.1"/>
    <property type="molecule type" value="Genomic_DNA"/>
</dbReference>
<dbReference type="GO" id="GO:0008168">
    <property type="term" value="F:methyltransferase activity"/>
    <property type="evidence" value="ECO:0007669"/>
    <property type="project" value="UniProtKB-KW"/>
</dbReference>
<keyword evidence="2" id="KW-1185">Reference proteome</keyword>
<dbReference type="STRING" id="1122204.SAMN05421781_2916"/>
<dbReference type="PANTHER" id="PTHR35276">
    <property type="entry name" value="S-ADENOSYL-L-METHIONINE-DEPENDENT METHYLTRANSFERASES SUPERFAMILY PROTEIN"/>
    <property type="match status" value="1"/>
</dbReference>
<name>A0A1H2XTW1_9BACI</name>